<evidence type="ECO:0000313" key="7">
    <source>
        <dbReference type="EMBL" id="OCL01576.1"/>
    </source>
</evidence>
<keyword evidence="2" id="KW-0813">Transport</keyword>
<dbReference type="GO" id="GO:0022857">
    <property type="term" value="F:transmembrane transporter activity"/>
    <property type="evidence" value="ECO:0007669"/>
    <property type="project" value="InterPro"/>
</dbReference>
<dbReference type="PANTHER" id="PTHR43791">
    <property type="entry name" value="PERMEASE-RELATED"/>
    <property type="match status" value="1"/>
</dbReference>
<feature type="transmembrane region" description="Helical" evidence="6">
    <location>
        <begin position="227"/>
        <end position="252"/>
    </location>
</feature>
<name>A0A8E2EMR3_9PEZI</name>
<evidence type="ECO:0000256" key="1">
    <source>
        <dbReference type="ARBA" id="ARBA00004141"/>
    </source>
</evidence>
<feature type="transmembrane region" description="Helical" evidence="6">
    <location>
        <begin position="283"/>
        <end position="304"/>
    </location>
</feature>
<keyword evidence="4 6" id="KW-1133">Transmembrane helix</keyword>
<dbReference type="InterPro" id="IPR036259">
    <property type="entry name" value="MFS_trans_sf"/>
</dbReference>
<keyword evidence="5 6" id="KW-0472">Membrane</keyword>
<dbReference type="SUPFAM" id="SSF103473">
    <property type="entry name" value="MFS general substrate transporter"/>
    <property type="match status" value="1"/>
</dbReference>
<organism evidence="7 8">
    <name type="scientific">Glonium stellatum</name>
    <dbReference type="NCBI Taxonomy" id="574774"/>
    <lineage>
        <taxon>Eukaryota</taxon>
        <taxon>Fungi</taxon>
        <taxon>Dikarya</taxon>
        <taxon>Ascomycota</taxon>
        <taxon>Pezizomycotina</taxon>
        <taxon>Dothideomycetes</taxon>
        <taxon>Pleosporomycetidae</taxon>
        <taxon>Gloniales</taxon>
        <taxon>Gloniaceae</taxon>
        <taxon>Glonium</taxon>
    </lineage>
</organism>
<evidence type="ECO:0000256" key="3">
    <source>
        <dbReference type="ARBA" id="ARBA00022692"/>
    </source>
</evidence>
<feature type="transmembrane region" description="Helical" evidence="6">
    <location>
        <begin position="73"/>
        <end position="94"/>
    </location>
</feature>
<dbReference type="EMBL" id="KV751107">
    <property type="protein sequence ID" value="OCL01576.1"/>
    <property type="molecule type" value="Genomic_DNA"/>
</dbReference>
<dbReference type="Proteomes" id="UP000250140">
    <property type="component" value="Unassembled WGS sequence"/>
</dbReference>
<dbReference type="GO" id="GO:0016020">
    <property type="term" value="C:membrane"/>
    <property type="evidence" value="ECO:0007669"/>
    <property type="project" value="UniProtKB-SubCell"/>
</dbReference>
<proteinExistence type="predicted"/>
<dbReference type="OrthoDB" id="3639251at2759"/>
<dbReference type="InterPro" id="IPR011701">
    <property type="entry name" value="MFS"/>
</dbReference>
<evidence type="ECO:0000256" key="5">
    <source>
        <dbReference type="ARBA" id="ARBA00023136"/>
    </source>
</evidence>
<feature type="transmembrane region" description="Helical" evidence="6">
    <location>
        <begin position="195"/>
        <end position="215"/>
    </location>
</feature>
<protein>
    <submittedName>
        <fullName evidence="7">MFS general substrate transporter</fullName>
    </submittedName>
</protein>
<keyword evidence="3 6" id="KW-0812">Transmembrane</keyword>
<reference evidence="7 8" key="1">
    <citation type="journal article" date="2016" name="Nat. Commun.">
        <title>Ectomycorrhizal ecology is imprinted in the genome of the dominant symbiotic fungus Cenococcum geophilum.</title>
        <authorList>
            <consortium name="DOE Joint Genome Institute"/>
            <person name="Peter M."/>
            <person name="Kohler A."/>
            <person name="Ohm R.A."/>
            <person name="Kuo A."/>
            <person name="Krutzmann J."/>
            <person name="Morin E."/>
            <person name="Arend M."/>
            <person name="Barry K.W."/>
            <person name="Binder M."/>
            <person name="Choi C."/>
            <person name="Clum A."/>
            <person name="Copeland A."/>
            <person name="Grisel N."/>
            <person name="Haridas S."/>
            <person name="Kipfer T."/>
            <person name="LaButti K."/>
            <person name="Lindquist E."/>
            <person name="Lipzen A."/>
            <person name="Maire R."/>
            <person name="Meier B."/>
            <person name="Mihaltcheva S."/>
            <person name="Molinier V."/>
            <person name="Murat C."/>
            <person name="Poggeler S."/>
            <person name="Quandt C.A."/>
            <person name="Sperisen C."/>
            <person name="Tritt A."/>
            <person name="Tisserant E."/>
            <person name="Crous P.W."/>
            <person name="Henrissat B."/>
            <person name="Nehls U."/>
            <person name="Egli S."/>
            <person name="Spatafora J.W."/>
            <person name="Grigoriev I.V."/>
            <person name="Martin F.M."/>
        </authorList>
    </citation>
    <scope>NUCLEOTIDE SEQUENCE [LARGE SCALE GENOMIC DNA]</scope>
    <source>
        <strain evidence="7 8">CBS 207.34</strain>
    </source>
</reference>
<feature type="transmembrane region" description="Helical" evidence="6">
    <location>
        <begin position="258"/>
        <end position="276"/>
    </location>
</feature>
<dbReference type="PANTHER" id="PTHR43791:SF15">
    <property type="entry name" value="TRANSPORTER SEO1-RELATED"/>
    <property type="match status" value="1"/>
</dbReference>
<gene>
    <name evidence="7" type="ORF">AOQ84DRAFT_427336</name>
</gene>
<evidence type="ECO:0000256" key="2">
    <source>
        <dbReference type="ARBA" id="ARBA00022448"/>
    </source>
</evidence>
<dbReference type="Pfam" id="PF07690">
    <property type="entry name" value="MFS_1"/>
    <property type="match status" value="1"/>
</dbReference>
<comment type="subcellular location">
    <subcellularLocation>
        <location evidence="1">Membrane</location>
        <topology evidence="1">Multi-pass membrane protein</topology>
    </subcellularLocation>
</comment>
<evidence type="ECO:0000256" key="6">
    <source>
        <dbReference type="SAM" id="Phobius"/>
    </source>
</evidence>
<accession>A0A8E2EMR3</accession>
<keyword evidence="8" id="KW-1185">Reference proteome</keyword>
<dbReference type="AlphaFoldDB" id="A0A8E2EMR3"/>
<dbReference type="Gene3D" id="1.20.1250.20">
    <property type="entry name" value="MFS general substrate transporter like domains"/>
    <property type="match status" value="1"/>
</dbReference>
<evidence type="ECO:0000256" key="4">
    <source>
        <dbReference type="ARBA" id="ARBA00022989"/>
    </source>
</evidence>
<sequence>MPTVMAKPRKWYQIRWFKEEDTPEERKLIIKLNQLIVRYVFLAYWVKYIDQANINNAYVSGLKEYLGFNSNELVRLQTMYILGAVLGQIPFVYLFTRLPMFWLTPFLDVAWCISTLLQYRAHSFAELAAYRFLVGCLEAAFFPAIHYIFGEFYVHGTRVIKLHDVVVSSSGTHSRNLNGESHPSKSFLTTRQSKWSYIFFWNGSINTSVGGYLLWLKSLKRYSASHINELGAISPALGIFYTLSICLASDLVLGPARAITAAHIWNIIGLIVLVVWKVPESATWLAFMTTYPAVAMSSVLYGWINSQLSYPPAECSVVLVLANVLAQSTTA</sequence>
<feature type="transmembrane region" description="Helical" evidence="6">
    <location>
        <begin position="129"/>
        <end position="149"/>
    </location>
</feature>
<evidence type="ECO:0000313" key="8">
    <source>
        <dbReference type="Proteomes" id="UP000250140"/>
    </source>
</evidence>